<keyword evidence="5 7" id="KW-0472">Membrane</keyword>
<evidence type="ECO:0000256" key="4">
    <source>
        <dbReference type="ARBA" id="ARBA00023034"/>
    </source>
</evidence>
<dbReference type="InterPro" id="IPR045176">
    <property type="entry name" value="Got1"/>
</dbReference>
<name>A0ABN8Q7Z3_9CNID</name>
<accession>A0ABN8Q7Z3</accession>
<evidence type="ECO:0000256" key="3">
    <source>
        <dbReference type="ARBA" id="ARBA00022989"/>
    </source>
</evidence>
<keyword evidence="4" id="KW-0333">Golgi apparatus</keyword>
<comment type="caution">
    <text evidence="8">The sequence shown here is derived from an EMBL/GenBank/DDBJ whole genome shotgun (WGS) entry which is preliminary data.</text>
</comment>
<keyword evidence="3 7" id="KW-1133">Transmembrane helix</keyword>
<feature type="transmembrane region" description="Helical" evidence="7">
    <location>
        <begin position="303"/>
        <end position="326"/>
    </location>
</feature>
<organism evidence="8 9">
    <name type="scientific">Porites lobata</name>
    <dbReference type="NCBI Taxonomy" id="104759"/>
    <lineage>
        <taxon>Eukaryota</taxon>
        <taxon>Metazoa</taxon>
        <taxon>Cnidaria</taxon>
        <taxon>Anthozoa</taxon>
        <taxon>Hexacorallia</taxon>
        <taxon>Scleractinia</taxon>
        <taxon>Fungiina</taxon>
        <taxon>Poritidae</taxon>
        <taxon>Porites</taxon>
    </lineage>
</organism>
<keyword evidence="9" id="KW-1185">Reference proteome</keyword>
<evidence type="ECO:0000313" key="8">
    <source>
        <dbReference type="EMBL" id="CAH3158853.1"/>
    </source>
</evidence>
<protein>
    <submittedName>
        <fullName evidence="8">Uncharacterized protein</fullName>
    </submittedName>
</protein>
<keyword evidence="2 7" id="KW-0812">Transmembrane</keyword>
<evidence type="ECO:0000256" key="7">
    <source>
        <dbReference type="SAM" id="Phobius"/>
    </source>
</evidence>
<dbReference type="InterPro" id="IPR007305">
    <property type="entry name" value="Vesicle_transpt_Got1/SFT2"/>
</dbReference>
<feature type="transmembrane region" description="Helical" evidence="7">
    <location>
        <begin position="65"/>
        <end position="85"/>
    </location>
</feature>
<dbReference type="PANTHER" id="PTHR21493">
    <property type="entry name" value="CGI-141-RELATED/LIPASE CONTAINING PROTEIN"/>
    <property type="match status" value="1"/>
</dbReference>
<evidence type="ECO:0000256" key="1">
    <source>
        <dbReference type="ARBA" id="ARBA00004653"/>
    </source>
</evidence>
<sequence>MLPITDYQKIGIGVSGFGVFFLFLGVLFFFDKGLLAIGNILFISGLALVIGLERTFRFFFQKHKLKGSSCFLGGVMVVLFGWPLIGMIIETYGFVLLFSGFFPVVINFLRRVPIIGNILNFPGISQVEKATITRRLKREGNKKVVSQHTGCPRSYKPAPNEDVPGDVTDLTVTFVHEKKGATKAWVANVSWTAPKGVNASINWNGYLVVWFSMSDSQDAGPKPVLCRKVPKSQTHIVINETDGWKYPRNLYLAVLALPSYEERTELKTFRPWTPEWRVPGLYKPASIKEKGGKAFQLWTPEGIAISVVTALVIILAIIWVVNIYVFKRKKSKSFHVSFSSGNEKKTEEKKEDELKHQLIV</sequence>
<dbReference type="Proteomes" id="UP001159405">
    <property type="component" value="Unassembled WGS sequence"/>
</dbReference>
<dbReference type="PANTHER" id="PTHR21493:SF9">
    <property type="entry name" value="GOLGI TRANSPORT PROTEIN 1-RELATED"/>
    <property type="match status" value="1"/>
</dbReference>
<comment type="similarity">
    <text evidence="6">Belongs to the GOT1 family.</text>
</comment>
<evidence type="ECO:0000256" key="2">
    <source>
        <dbReference type="ARBA" id="ARBA00022692"/>
    </source>
</evidence>
<evidence type="ECO:0000313" key="9">
    <source>
        <dbReference type="Proteomes" id="UP001159405"/>
    </source>
</evidence>
<feature type="transmembrane region" description="Helical" evidence="7">
    <location>
        <begin position="36"/>
        <end position="53"/>
    </location>
</feature>
<dbReference type="EMBL" id="CALNXK010000112">
    <property type="protein sequence ID" value="CAH3158853.1"/>
    <property type="molecule type" value="Genomic_DNA"/>
</dbReference>
<evidence type="ECO:0000256" key="5">
    <source>
        <dbReference type="ARBA" id="ARBA00023136"/>
    </source>
</evidence>
<feature type="transmembrane region" description="Helical" evidence="7">
    <location>
        <begin position="12"/>
        <end position="30"/>
    </location>
</feature>
<dbReference type="Pfam" id="PF04178">
    <property type="entry name" value="Got1"/>
    <property type="match status" value="1"/>
</dbReference>
<proteinExistence type="inferred from homology"/>
<reference evidence="8 9" key="1">
    <citation type="submission" date="2022-05" db="EMBL/GenBank/DDBJ databases">
        <authorList>
            <consortium name="Genoscope - CEA"/>
            <person name="William W."/>
        </authorList>
    </citation>
    <scope>NUCLEOTIDE SEQUENCE [LARGE SCALE GENOMIC DNA]</scope>
</reference>
<evidence type="ECO:0000256" key="6">
    <source>
        <dbReference type="ARBA" id="ARBA00025799"/>
    </source>
</evidence>
<comment type="subcellular location">
    <subcellularLocation>
        <location evidence="1">Golgi apparatus membrane</location>
        <topology evidence="1">Multi-pass membrane protein</topology>
    </subcellularLocation>
</comment>
<gene>
    <name evidence="8" type="ORF">PLOB_00003370</name>
</gene>